<proteinExistence type="predicted"/>
<feature type="domain" description="FAD-binding" evidence="4">
    <location>
        <begin position="7"/>
        <end position="328"/>
    </location>
</feature>
<evidence type="ECO:0000256" key="2">
    <source>
        <dbReference type="ARBA" id="ARBA00022827"/>
    </source>
</evidence>
<organism evidence="5 6">
    <name type="scientific">Oculimacula yallundae</name>
    <dbReference type="NCBI Taxonomy" id="86028"/>
    <lineage>
        <taxon>Eukaryota</taxon>
        <taxon>Fungi</taxon>
        <taxon>Dikarya</taxon>
        <taxon>Ascomycota</taxon>
        <taxon>Pezizomycotina</taxon>
        <taxon>Leotiomycetes</taxon>
        <taxon>Helotiales</taxon>
        <taxon>Ploettnerulaceae</taxon>
        <taxon>Oculimacula</taxon>
    </lineage>
</organism>
<evidence type="ECO:0000259" key="4">
    <source>
        <dbReference type="Pfam" id="PF01494"/>
    </source>
</evidence>
<dbReference type="Pfam" id="PF01494">
    <property type="entry name" value="FAD_binding_3"/>
    <property type="match status" value="1"/>
</dbReference>
<sequence length="410" mass="45147">MSTPKPNVLISGAGIAGPVCAFFLAQAGIKCTIIERSPSMRTTGQQIDLRGSGLSVVQKMGVLDAIKARTTQEAGLAFVNEGGKRVAEFPVRRDEGRSFTAEIEILRGEMAGVFFEATRNLAEVEYVFGDCVVGVEEKGEKVEVELEKGGRREFDIVIGADGQGSKMRRLAFKGVEDVMKPLGQYVAYFTTPLMNSERHFAEWYNTTGGRAILLRPDNAGYTRAFLTVTRDPVPELEGYFKMSVEEQKKKMREIFQDVGWEAKRVLEGMDTSEDFYMQEVVQVKMPKWSQGRVVLLGDAGYCPSPISGMGTSCAIVGAYTLAGEIAKYGMDYEKAFKGYEENLRPYVTRAQKLPPGAPGIINPQTQWGIATLRGLVSFVSWSGVTKLFDMVSAPSAKDEKLTEYKFGDGE</sequence>
<reference evidence="5 6" key="1">
    <citation type="journal article" date="2024" name="Commun. Biol.">
        <title>Comparative genomic analysis of thermophilic fungi reveals convergent evolutionary adaptations and gene losses.</title>
        <authorList>
            <person name="Steindorff A.S."/>
            <person name="Aguilar-Pontes M.V."/>
            <person name="Robinson A.J."/>
            <person name="Andreopoulos B."/>
            <person name="LaButti K."/>
            <person name="Kuo A."/>
            <person name="Mondo S."/>
            <person name="Riley R."/>
            <person name="Otillar R."/>
            <person name="Haridas S."/>
            <person name="Lipzen A."/>
            <person name="Grimwood J."/>
            <person name="Schmutz J."/>
            <person name="Clum A."/>
            <person name="Reid I.D."/>
            <person name="Moisan M.C."/>
            <person name="Butler G."/>
            <person name="Nguyen T.T.M."/>
            <person name="Dewar K."/>
            <person name="Conant G."/>
            <person name="Drula E."/>
            <person name="Henrissat B."/>
            <person name="Hansel C."/>
            <person name="Singer S."/>
            <person name="Hutchinson M.I."/>
            <person name="de Vries R.P."/>
            <person name="Natvig D.O."/>
            <person name="Powell A.J."/>
            <person name="Tsang A."/>
            <person name="Grigoriev I.V."/>
        </authorList>
    </citation>
    <scope>NUCLEOTIDE SEQUENCE [LARGE SCALE GENOMIC DNA]</scope>
    <source>
        <strain evidence="5 6">CBS 494.80</strain>
    </source>
</reference>
<evidence type="ECO:0000256" key="1">
    <source>
        <dbReference type="ARBA" id="ARBA00022630"/>
    </source>
</evidence>
<dbReference type="Gene3D" id="3.30.9.10">
    <property type="entry name" value="D-Amino Acid Oxidase, subunit A, domain 2"/>
    <property type="match status" value="1"/>
</dbReference>
<dbReference type="EMBL" id="JAZHXI010000008">
    <property type="protein sequence ID" value="KAL2068789.1"/>
    <property type="molecule type" value="Genomic_DNA"/>
</dbReference>
<keyword evidence="3" id="KW-0560">Oxidoreductase</keyword>
<evidence type="ECO:0000313" key="5">
    <source>
        <dbReference type="EMBL" id="KAL2068789.1"/>
    </source>
</evidence>
<protein>
    <recommendedName>
        <fullName evidence="4">FAD-binding domain-containing protein</fullName>
    </recommendedName>
</protein>
<dbReference type="InterPro" id="IPR002938">
    <property type="entry name" value="FAD-bd"/>
</dbReference>
<dbReference type="PRINTS" id="PR00420">
    <property type="entry name" value="RNGMNOXGNASE"/>
</dbReference>
<dbReference type="InterPro" id="IPR051704">
    <property type="entry name" value="FAD_aromatic-hydroxylase"/>
</dbReference>
<keyword evidence="6" id="KW-1185">Reference proteome</keyword>
<dbReference type="Proteomes" id="UP001595075">
    <property type="component" value="Unassembled WGS sequence"/>
</dbReference>
<gene>
    <name evidence="5" type="ORF">VTL71DRAFT_15127</name>
</gene>
<dbReference type="InterPro" id="IPR036188">
    <property type="entry name" value="FAD/NAD-bd_sf"/>
</dbReference>
<evidence type="ECO:0000256" key="3">
    <source>
        <dbReference type="ARBA" id="ARBA00023002"/>
    </source>
</evidence>
<comment type="caution">
    <text evidence="5">The sequence shown here is derived from an EMBL/GenBank/DDBJ whole genome shotgun (WGS) entry which is preliminary data.</text>
</comment>
<keyword evidence="1" id="KW-0285">Flavoprotein</keyword>
<dbReference type="Gene3D" id="3.50.50.60">
    <property type="entry name" value="FAD/NAD(P)-binding domain"/>
    <property type="match status" value="1"/>
</dbReference>
<name>A0ABR4CGC2_9HELO</name>
<dbReference type="PANTHER" id="PTHR46865:SF2">
    <property type="entry name" value="MONOOXYGENASE"/>
    <property type="match status" value="1"/>
</dbReference>
<evidence type="ECO:0000313" key="6">
    <source>
        <dbReference type="Proteomes" id="UP001595075"/>
    </source>
</evidence>
<accession>A0ABR4CGC2</accession>
<dbReference type="SUPFAM" id="SSF51905">
    <property type="entry name" value="FAD/NAD(P)-binding domain"/>
    <property type="match status" value="1"/>
</dbReference>
<dbReference type="PANTHER" id="PTHR46865">
    <property type="entry name" value="OXIDOREDUCTASE-RELATED"/>
    <property type="match status" value="1"/>
</dbReference>
<keyword evidence="2" id="KW-0274">FAD</keyword>